<accession>A0A3N7FMN4</accession>
<gene>
    <name evidence="8" type="ORF">POPTR_T176000</name>
</gene>
<name>A0A3N7FMN4_POPTR</name>
<dbReference type="Gene3D" id="1.10.8.430">
    <property type="entry name" value="Helical domain of apoptotic protease-activating factors"/>
    <property type="match status" value="1"/>
</dbReference>
<dbReference type="Gene3D" id="1.10.10.10">
    <property type="entry name" value="Winged helix-like DNA-binding domain superfamily/Winged helix DNA-binding domain"/>
    <property type="match status" value="1"/>
</dbReference>
<dbReference type="InterPro" id="IPR003593">
    <property type="entry name" value="AAA+_ATPase"/>
</dbReference>
<reference evidence="8" key="1">
    <citation type="journal article" date="2006" name="Science">
        <title>The genome of black cottonwood, Populus trichocarpa (Torr. &amp; Gray).</title>
        <authorList>
            <person name="Tuskan G.A."/>
            <person name="Difazio S."/>
            <person name="Jansson S."/>
            <person name="Bohlmann J."/>
            <person name="Grigoriev I."/>
            <person name="Hellsten U."/>
            <person name="Putnam N."/>
            <person name="Ralph S."/>
            <person name="Rombauts S."/>
            <person name="Salamov A."/>
            <person name="Schein J."/>
            <person name="Sterck L."/>
            <person name="Aerts A."/>
            <person name="Bhalerao R.R."/>
            <person name="Bhalerao R.P."/>
            <person name="Blaudez D."/>
            <person name="Boerjan W."/>
            <person name="Brun A."/>
            <person name="Brunner A."/>
            <person name="Busov V."/>
            <person name="Campbell M."/>
            <person name="Carlson J."/>
            <person name="Chalot M."/>
            <person name="Chapman J."/>
            <person name="Chen G.L."/>
            <person name="Cooper D."/>
            <person name="Coutinho P.M."/>
            <person name="Couturier J."/>
            <person name="Covert S."/>
            <person name="Cronk Q."/>
            <person name="Cunningham R."/>
            <person name="Davis J."/>
            <person name="Degroeve S."/>
            <person name="Dejardin A."/>
            <person name="Depamphilis C."/>
            <person name="Detter J."/>
            <person name="Dirks B."/>
            <person name="Dubchak I."/>
            <person name="Duplessis S."/>
            <person name="Ehlting J."/>
            <person name="Ellis B."/>
            <person name="Gendler K."/>
            <person name="Goodstein D."/>
            <person name="Gribskov M."/>
            <person name="Grimwood J."/>
            <person name="Groover A."/>
            <person name="Gunter L."/>
            <person name="Hamberger B."/>
            <person name="Heinze B."/>
            <person name="Helariutta Y."/>
            <person name="Henrissat B."/>
            <person name="Holligan D."/>
            <person name="Holt R."/>
            <person name="Huang W."/>
            <person name="Islam-Faridi N."/>
            <person name="Jones S."/>
            <person name="Jones-Rhoades M."/>
            <person name="Jorgensen R."/>
            <person name="Joshi C."/>
            <person name="Kangasjarvi J."/>
            <person name="Karlsson J."/>
            <person name="Kelleher C."/>
            <person name="Kirkpatrick R."/>
            <person name="Kirst M."/>
            <person name="Kohler A."/>
            <person name="Kalluri U."/>
            <person name="Larimer F."/>
            <person name="Leebens-Mack J."/>
            <person name="Leple J.C."/>
            <person name="Locascio P."/>
            <person name="Lou Y."/>
            <person name="Lucas S."/>
            <person name="Martin F."/>
            <person name="Montanini B."/>
            <person name="Napoli C."/>
            <person name="Nelson D.R."/>
            <person name="Nelson C."/>
            <person name="Nieminen K."/>
            <person name="Nilsson O."/>
            <person name="Pereda V."/>
            <person name="Peter G."/>
            <person name="Philippe R."/>
            <person name="Pilate G."/>
            <person name="Poliakov A."/>
            <person name="Razumovskaya J."/>
            <person name="Richardson P."/>
            <person name="Rinaldi C."/>
            <person name="Ritland K."/>
            <person name="Rouze P."/>
            <person name="Ryaboy D."/>
            <person name="Schmutz J."/>
            <person name="Schrader J."/>
            <person name="Segerman B."/>
            <person name="Shin H."/>
            <person name="Siddiqui A."/>
            <person name="Sterky F."/>
            <person name="Terry A."/>
            <person name="Tsai C.J."/>
            <person name="Uberbacher E."/>
            <person name="Unneberg P."/>
            <person name="Vahala J."/>
            <person name="Wall K."/>
            <person name="Wessler S."/>
            <person name="Yang G."/>
            <person name="Yin T."/>
            <person name="Douglas C."/>
            <person name="Marra M."/>
            <person name="Sandberg G."/>
            <person name="Van de Peer Y."/>
            <person name="Rokhsar D."/>
        </authorList>
    </citation>
    <scope>NUCLEOTIDE SEQUENCE [LARGE SCALE GENOMIC DNA]</scope>
    <source>
        <strain evidence="8">Nisqually-1</strain>
    </source>
</reference>
<keyword evidence="1" id="KW-0433">Leucine-rich repeat</keyword>
<dbReference type="PRINTS" id="PR00364">
    <property type="entry name" value="DISEASERSIST"/>
</dbReference>
<dbReference type="SMART" id="SM00382">
    <property type="entry name" value="AAA"/>
    <property type="match status" value="1"/>
</dbReference>
<evidence type="ECO:0000256" key="5">
    <source>
        <dbReference type="ARBA" id="ARBA00022840"/>
    </source>
</evidence>
<dbReference type="SUPFAM" id="SSF52540">
    <property type="entry name" value="P-loop containing nucleoside triphosphate hydrolases"/>
    <property type="match status" value="1"/>
</dbReference>
<evidence type="ECO:0000313" key="8">
    <source>
        <dbReference type="EMBL" id="RQO95310.1"/>
    </source>
</evidence>
<dbReference type="PANTHER" id="PTHR33463">
    <property type="entry name" value="NB-ARC DOMAIN-CONTAINING PROTEIN-RELATED"/>
    <property type="match status" value="1"/>
</dbReference>
<dbReference type="GO" id="GO:0005524">
    <property type="term" value="F:ATP binding"/>
    <property type="evidence" value="ECO:0007669"/>
    <property type="project" value="UniProtKB-KW"/>
</dbReference>
<proteinExistence type="predicted"/>
<dbReference type="GO" id="GO:0098542">
    <property type="term" value="P:defense response to other organism"/>
    <property type="evidence" value="ECO:0000318"/>
    <property type="project" value="GO_Central"/>
</dbReference>
<keyword evidence="2" id="KW-0677">Repeat</keyword>
<dbReference type="PANTHER" id="PTHR33463:SF135">
    <property type="entry name" value="RESISTANCE PROTEIN RPS2, PUTATIVE-RELATED"/>
    <property type="match status" value="1"/>
</dbReference>
<evidence type="ECO:0000256" key="6">
    <source>
        <dbReference type="SAM" id="Coils"/>
    </source>
</evidence>
<evidence type="ECO:0000256" key="2">
    <source>
        <dbReference type="ARBA" id="ARBA00022737"/>
    </source>
</evidence>
<dbReference type="Gene3D" id="3.40.50.300">
    <property type="entry name" value="P-loop containing nucleotide triphosphate hydrolases"/>
    <property type="match status" value="1"/>
</dbReference>
<dbReference type="EMBL" id="KZ623878">
    <property type="protein sequence ID" value="RQO95310.1"/>
    <property type="molecule type" value="Genomic_DNA"/>
</dbReference>
<evidence type="ECO:0000256" key="3">
    <source>
        <dbReference type="ARBA" id="ARBA00022741"/>
    </source>
</evidence>
<keyword evidence="4" id="KW-0611">Plant defense</keyword>
<evidence type="ECO:0000256" key="1">
    <source>
        <dbReference type="ARBA" id="ARBA00022614"/>
    </source>
</evidence>
<evidence type="ECO:0000259" key="7">
    <source>
        <dbReference type="SMART" id="SM00382"/>
    </source>
</evidence>
<evidence type="ECO:0000256" key="4">
    <source>
        <dbReference type="ARBA" id="ARBA00022821"/>
    </source>
</evidence>
<dbReference type="InterPro" id="IPR042197">
    <property type="entry name" value="Apaf_helical"/>
</dbReference>
<organism evidence="8">
    <name type="scientific">Populus trichocarpa</name>
    <name type="common">Western balsam poplar</name>
    <name type="synonym">Populus balsamifera subsp. trichocarpa</name>
    <dbReference type="NCBI Taxonomy" id="3694"/>
    <lineage>
        <taxon>Eukaryota</taxon>
        <taxon>Viridiplantae</taxon>
        <taxon>Streptophyta</taxon>
        <taxon>Embryophyta</taxon>
        <taxon>Tracheophyta</taxon>
        <taxon>Spermatophyta</taxon>
        <taxon>Magnoliopsida</taxon>
        <taxon>eudicotyledons</taxon>
        <taxon>Gunneridae</taxon>
        <taxon>Pentapetalae</taxon>
        <taxon>rosids</taxon>
        <taxon>fabids</taxon>
        <taxon>Malpighiales</taxon>
        <taxon>Salicaceae</taxon>
        <taxon>Saliceae</taxon>
        <taxon>Populus</taxon>
    </lineage>
</organism>
<dbReference type="InterPro" id="IPR027417">
    <property type="entry name" value="P-loop_NTPase"/>
</dbReference>
<dbReference type="InParanoid" id="A0A3N7FMN4"/>
<feature type="coiled-coil region" evidence="6">
    <location>
        <begin position="108"/>
        <end position="149"/>
    </location>
</feature>
<dbReference type="AlphaFoldDB" id="A0A3N7FMN4"/>
<dbReference type="Pfam" id="PF00931">
    <property type="entry name" value="NB-ARC"/>
    <property type="match status" value="1"/>
</dbReference>
<keyword evidence="5" id="KW-0067">ATP-binding</keyword>
<feature type="domain" description="AAA+ ATPase" evidence="7">
    <location>
        <begin position="245"/>
        <end position="381"/>
    </location>
</feature>
<dbReference type="InterPro" id="IPR036388">
    <property type="entry name" value="WH-like_DNA-bd_sf"/>
</dbReference>
<sequence length="518" mass="59001">MILIMSSKCIFNGNYCFNSQVSVRILIPCLVAFEAGFHTELKAFSFSSSRYFIELSVPVLSAHIFPNYDWWKMALESVGGSIISKIAELMVEPVGRQFRYMFCFNNFVEEFKEQKENLALALDGLQKEVEAAERNAEEIKKVVKKWMEDANSKIEGAKPLENEIGRNGKCFTWCPNCMRQFKLSKALAKKSETFRKLLENSTKFTKVSDIAHPQPREFLPSKEFTSSKSSEEAFEQIMDALKDDKVNMIGLCGMGGVGKTTLVKEVGTIAVELQLFPVVLMATVSQNPNVTDIQHLMADKLGLNIKKKNTNPGRADLLRQRLKQVEKMLIILDDVWKYIDLKEIGIPFGDDHRGCKILLTTRLQAICSSMECQQTVLLRILSEDEAMVLFRINAGLRDGDSTLNRVAREVARECQGLPIALVTVGKALRDKSEVEWEEAFRRLKNSQFLDMEHIEEQKTAYACLKLSYDYLMSKETKLCFLLCCLFPEDYNIPIDDLTRYTVGYELHQDVESIGDARK</sequence>
<dbReference type="InterPro" id="IPR002182">
    <property type="entry name" value="NB-ARC"/>
</dbReference>
<dbReference type="FunFam" id="3.40.50.300:FF:001091">
    <property type="entry name" value="Probable disease resistance protein At1g61300"/>
    <property type="match status" value="1"/>
</dbReference>
<keyword evidence="6" id="KW-0175">Coiled coil</keyword>
<reference evidence="8" key="2">
    <citation type="submission" date="2017-07" db="EMBL/GenBank/DDBJ databases">
        <title>WGS assembly of Populus trichocarpa.</title>
        <authorList>
            <person name="Tuskan G."/>
            <person name="Difazio S."/>
            <person name="Jansson S."/>
            <person name="Bohlmann J."/>
            <person name="Grigoriev I."/>
            <person name="Hellsten U."/>
            <person name="Putnam N."/>
            <person name="Ralph S."/>
            <person name="Rombauts S."/>
            <person name="Salamov A."/>
            <person name="Schein J."/>
            <person name="Sterck L."/>
            <person name="Aerts A."/>
            <person name="Bhalerao R."/>
            <person name="Bhalerao R."/>
            <person name="Blaudez D."/>
            <person name="Boerjan W."/>
            <person name="Brun A."/>
            <person name="Brunner A."/>
            <person name="Busov V."/>
            <person name="Campbell M."/>
            <person name="Carlson J."/>
            <person name="Chalot M."/>
            <person name="Chapman J."/>
            <person name="Chen G."/>
            <person name="Cooper D."/>
            <person name="Coutinho P."/>
            <person name="Couturier J."/>
            <person name="Covert S."/>
            <person name="Cronk Q."/>
            <person name="Cunningham R."/>
            <person name="Davis J."/>
            <person name="Degroeve S."/>
            <person name="Dejardin A."/>
            <person name="Depamphilis C."/>
            <person name="Detter J."/>
            <person name="Dirks B."/>
            <person name="Dubchak I."/>
            <person name="Duplessis S."/>
            <person name="Ehlting J."/>
            <person name="Ellis B."/>
            <person name="Gendler K."/>
            <person name="Goodstein D."/>
            <person name="Gribskov M."/>
            <person name="Grimwood J."/>
            <person name="Groover A."/>
            <person name="Gunter L."/>
            <person name="Hamberger B."/>
            <person name="Heinze B."/>
            <person name="Helariutta Y."/>
            <person name="Henrissat B."/>
            <person name="Holligan D."/>
            <person name="Holt R."/>
            <person name="Huang W."/>
            <person name="Islam-Faridi N."/>
            <person name="Jones S."/>
            <person name="Jones-Rhoades M."/>
            <person name="Jorgensen R."/>
            <person name="Joshi C."/>
            <person name="Kangasjarvi J."/>
            <person name="Karlsson J."/>
            <person name="Kelleher C."/>
            <person name="Kirkpatrick R."/>
            <person name="Kirst M."/>
            <person name="Kohler A."/>
            <person name="Kalluri U."/>
            <person name="Larimer F."/>
            <person name="Leebens-Mack J."/>
            <person name="Leple J."/>
            <person name="Locascio P."/>
            <person name="Lou Y."/>
            <person name="Lucas S."/>
            <person name="Martin F."/>
            <person name="Montanini B."/>
            <person name="Napoli C."/>
            <person name="Nelson D."/>
            <person name="Nelson C."/>
            <person name="Nieminen K."/>
            <person name="Nilsson O."/>
            <person name="Pereda V."/>
            <person name="Peter G."/>
            <person name="Philippe R."/>
            <person name="Pilate G."/>
            <person name="Poliakov A."/>
            <person name="Razumovskaya J."/>
            <person name="Richardson P."/>
            <person name="Rinaldi C."/>
            <person name="Ritland K."/>
            <person name="Rouze P."/>
            <person name="Ryaboy D."/>
            <person name="Schmutz J."/>
            <person name="Schrader J."/>
            <person name="Segerman B."/>
            <person name="Shin H."/>
            <person name="Siddiqui A."/>
            <person name="Sterky F."/>
            <person name="Terry A."/>
            <person name="Tsai C."/>
            <person name="Uberbacher E."/>
            <person name="Unneberg P."/>
            <person name="Vahala J."/>
            <person name="Wall K."/>
            <person name="Wessler S."/>
            <person name="Yang G."/>
            <person name="Yin T."/>
            <person name="Douglas C."/>
            <person name="Marra M."/>
            <person name="Sandberg G."/>
            <person name="Van De Peer Y."/>
            <person name="Rokhsar D."/>
        </authorList>
    </citation>
    <scope>NUCLEOTIDE SEQUENCE</scope>
    <source>
        <strain evidence="8">Nisqually-1</strain>
    </source>
</reference>
<dbReference type="GO" id="GO:0043531">
    <property type="term" value="F:ADP binding"/>
    <property type="evidence" value="ECO:0007669"/>
    <property type="project" value="InterPro"/>
</dbReference>
<keyword evidence="3" id="KW-0547">Nucleotide-binding</keyword>
<dbReference type="InterPro" id="IPR050905">
    <property type="entry name" value="Plant_NBS-LRR"/>
</dbReference>
<protein>
    <recommendedName>
        <fullName evidence="7">AAA+ ATPase domain-containing protein</fullName>
    </recommendedName>
</protein>